<dbReference type="EMBL" id="CP036426">
    <property type="protein sequence ID" value="QDV36295.1"/>
    <property type="molecule type" value="Genomic_DNA"/>
</dbReference>
<organism evidence="2 3">
    <name type="scientific">Tautonia plasticadhaerens</name>
    <dbReference type="NCBI Taxonomy" id="2527974"/>
    <lineage>
        <taxon>Bacteria</taxon>
        <taxon>Pseudomonadati</taxon>
        <taxon>Planctomycetota</taxon>
        <taxon>Planctomycetia</taxon>
        <taxon>Isosphaerales</taxon>
        <taxon>Isosphaeraceae</taxon>
        <taxon>Tautonia</taxon>
    </lineage>
</organism>
<evidence type="ECO:0000313" key="3">
    <source>
        <dbReference type="Proteomes" id="UP000317835"/>
    </source>
</evidence>
<feature type="transmembrane region" description="Helical" evidence="1">
    <location>
        <begin position="314"/>
        <end position="336"/>
    </location>
</feature>
<sequence length="501" mass="54675" precursor="true">MVKEMKGWGSIGERYTFGSFQTAEDALISGVRCTVASGVVYLGPVPPATGMRGWQGDGQDLLHFLMPLGDDPMEPSHQSLGALARVLRERAESAARGEANLVPGDEDQRRLDWAVDRLVEIAQRMRDAGTWLGQVHLDNVLIVEPGGFGKPEIILTDWGFAFQQSLSFRPDGDAPQWVRASPWAILWDATPEEMNQIALEGGRPPDDRTDSRTLARLLACLLVGREAVESWFEPGGRHPGRGTPFAGLPEGRVRTSAGIWPVLKKALEGRSGLDELGAGIRANPPSGHFVDLVEASRREVEEERHRQRLRRRRLSMQLGVGIPLLLASAAGGFLALKASGLFDPEPPSHPLCPTCPGSSPLTGALEQFAEARGRAEEVVQAEQGDLARAVGAIAPARDGQLDALAELHRVAIADGRTPTEAERGCLAKVSRGTTDDLRRDYDRLFRRLDGLSDDPRTECELIDKLISQVEVVGQFDPELASADWVAQLKETRRWNCGDPEP</sequence>
<dbReference type="KEGG" id="tpla:ElP_42150"/>
<dbReference type="Proteomes" id="UP000317835">
    <property type="component" value="Chromosome"/>
</dbReference>
<gene>
    <name evidence="2" type="ORF">ElP_42150</name>
</gene>
<protein>
    <recommendedName>
        <fullName evidence="4">Protein kinase domain-containing protein</fullName>
    </recommendedName>
</protein>
<keyword evidence="1" id="KW-0472">Membrane</keyword>
<accession>A0A518H619</accession>
<evidence type="ECO:0008006" key="4">
    <source>
        <dbReference type="Google" id="ProtNLM"/>
    </source>
</evidence>
<reference evidence="2 3" key="1">
    <citation type="submission" date="2019-02" db="EMBL/GenBank/DDBJ databases">
        <title>Deep-cultivation of Planctomycetes and their phenomic and genomic characterization uncovers novel biology.</title>
        <authorList>
            <person name="Wiegand S."/>
            <person name="Jogler M."/>
            <person name="Boedeker C."/>
            <person name="Pinto D."/>
            <person name="Vollmers J."/>
            <person name="Rivas-Marin E."/>
            <person name="Kohn T."/>
            <person name="Peeters S.H."/>
            <person name="Heuer A."/>
            <person name="Rast P."/>
            <person name="Oberbeckmann S."/>
            <person name="Bunk B."/>
            <person name="Jeske O."/>
            <person name="Meyerdierks A."/>
            <person name="Storesund J.E."/>
            <person name="Kallscheuer N."/>
            <person name="Luecker S."/>
            <person name="Lage O.M."/>
            <person name="Pohl T."/>
            <person name="Merkel B.J."/>
            <person name="Hornburger P."/>
            <person name="Mueller R.-W."/>
            <person name="Bruemmer F."/>
            <person name="Labrenz M."/>
            <person name="Spormann A.M."/>
            <person name="Op den Camp H."/>
            <person name="Overmann J."/>
            <person name="Amann R."/>
            <person name="Jetten M.S.M."/>
            <person name="Mascher T."/>
            <person name="Medema M.H."/>
            <person name="Devos D.P."/>
            <person name="Kaster A.-K."/>
            <person name="Ovreas L."/>
            <person name="Rohde M."/>
            <person name="Galperin M.Y."/>
            <person name="Jogler C."/>
        </authorList>
    </citation>
    <scope>NUCLEOTIDE SEQUENCE [LARGE SCALE GENOMIC DNA]</scope>
    <source>
        <strain evidence="2 3">ElP</strain>
    </source>
</reference>
<proteinExistence type="predicted"/>
<keyword evidence="1" id="KW-0812">Transmembrane</keyword>
<evidence type="ECO:0000256" key="1">
    <source>
        <dbReference type="SAM" id="Phobius"/>
    </source>
</evidence>
<keyword evidence="3" id="KW-1185">Reference proteome</keyword>
<name>A0A518H619_9BACT</name>
<keyword evidence="1" id="KW-1133">Transmembrane helix</keyword>
<evidence type="ECO:0000313" key="2">
    <source>
        <dbReference type="EMBL" id="QDV36295.1"/>
    </source>
</evidence>
<dbReference type="AlphaFoldDB" id="A0A518H619"/>